<dbReference type="HOGENOM" id="CLU_118257_0_0_1"/>
<accession>E9HXF7</accession>
<dbReference type="KEGG" id="dpx:DAPPUDRAFT_119102"/>
<organism evidence="2 3">
    <name type="scientific">Daphnia pulex</name>
    <name type="common">Water flea</name>
    <dbReference type="NCBI Taxonomy" id="6669"/>
    <lineage>
        <taxon>Eukaryota</taxon>
        <taxon>Metazoa</taxon>
        <taxon>Ecdysozoa</taxon>
        <taxon>Arthropoda</taxon>
        <taxon>Crustacea</taxon>
        <taxon>Branchiopoda</taxon>
        <taxon>Diplostraca</taxon>
        <taxon>Cladocera</taxon>
        <taxon>Anomopoda</taxon>
        <taxon>Daphniidae</taxon>
        <taxon>Daphnia</taxon>
    </lineage>
</organism>
<name>E9HXF7_DAPPU</name>
<dbReference type="EMBL" id="GL733038">
    <property type="protein sequence ID" value="EFX63571.1"/>
    <property type="molecule type" value="Genomic_DNA"/>
</dbReference>
<dbReference type="OrthoDB" id="425619at2759"/>
<gene>
    <name evidence="2" type="ORF">DAPPUDRAFT_119102</name>
</gene>
<dbReference type="PhylomeDB" id="E9HXF7"/>
<dbReference type="InParanoid" id="E9HXF7"/>
<reference evidence="2 3" key="1">
    <citation type="journal article" date="2011" name="Science">
        <title>The ecoresponsive genome of Daphnia pulex.</title>
        <authorList>
            <person name="Colbourne J.K."/>
            <person name="Pfrender M.E."/>
            <person name="Gilbert D."/>
            <person name="Thomas W.K."/>
            <person name="Tucker A."/>
            <person name="Oakley T.H."/>
            <person name="Tokishita S."/>
            <person name="Aerts A."/>
            <person name="Arnold G.J."/>
            <person name="Basu M.K."/>
            <person name="Bauer D.J."/>
            <person name="Caceres C.E."/>
            <person name="Carmel L."/>
            <person name="Casola C."/>
            <person name="Choi J.H."/>
            <person name="Detter J.C."/>
            <person name="Dong Q."/>
            <person name="Dusheyko S."/>
            <person name="Eads B.D."/>
            <person name="Frohlich T."/>
            <person name="Geiler-Samerotte K.A."/>
            <person name="Gerlach D."/>
            <person name="Hatcher P."/>
            <person name="Jogdeo S."/>
            <person name="Krijgsveld J."/>
            <person name="Kriventseva E.V."/>
            <person name="Kultz D."/>
            <person name="Laforsch C."/>
            <person name="Lindquist E."/>
            <person name="Lopez J."/>
            <person name="Manak J.R."/>
            <person name="Muller J."/>
            <person name="Pangilinan J."/>
            <person name="Patwardhan R.P."/>
            <person name="Pitluck S."/>
            <person name="Pritham E.J."/>
            <person name="Rechtsteiner A."/>
            <person name="Rho M."/>
            <person name="Rogozin I.B."/>
            <person name="Sakarya O."/>
            <person name="Salamov A."/>
            <person name="Schaack S."/>
            <person name="Shapiro H."/>
            <person name="Shiga Y."/>
            <person name="Skalitzky C."/>
            <person name="Smith Z."/>
            <person name="Souvorov A."/>
            <person name="Sung W."/>
            <person name="Tang Z."/>
            <person name="Tsuchiya D."/>
            <person name="Tu H."/>
            <person name="Vos H."/>
            <person name="Wang M."/>
            <person name="Wolf Y.I."/>
            <person name="Yamagata H."/>
            <person name="Yamada T."/>
            <person name="Ye Y."/>
            <person name="Shaw J.R."/>
            <person name="Andrews J."/>
            <person name="Crease T.J."/>
            <person name="Tang H."/>
            <person name="Lucas S.M."/>
            <person name="Robertson H.M."/>
            <person name="Bork P."/>
            <person name="Koonin E.V."/>
            <person name="Zdobnov E.M."/>
            <person name="Grigoriev I.V."/>
            <person name="Lynch M."/>
            <person name="Boore J.L."/>
        </authorList>
    </citation>
    <scope>NUCLEOTIDE SEQUENCE [LARGE SCALE GENOMIC DNA]</scope>
</reference>
<dbReference type="AlphaFoldDB" id="E9HXF7"/>
<sequence>MSLESAFPWPPSTPLTHEERVEVVSRWRKTARRLIIIRQKKSKLNYDRFRKADPTFQIGELVLIARLRKTKNTTKKFIPRFIGPYQVYRKVSPTCYAVEDLPCFRKKRLWRRFNAHVSQIRRYSVRRETEWCPNSNEYENCDEETDQNEITSKDRNQHRESIVRAKHRESTVRAQHRESGVCVETPNSICLSSGKSGSTN</sequence>
<evidence type="ECO:0000313" key="3">
    <source>
        <dbReference type="Proteomes" id="UP000000305"/>
    </source>
</evidence>
<proteinExistence type="predicted"/>
<protein>
    <submittedName>
        <fullName evidence="2">Uncharacterized protein</fullName>
    </submittedName>
</protein>
<feature type="compositionally biased region" description="Basic and acidic residues" evidence="1">
    <location>
        <begin position="151"/>
        <end position="160"/>
    </location>
</feature>
<dbReference type="Proteomes" id="UP000000305">
    <property type="component" value="Unassembled WGS sequence"/>
</dbReference>
<evidence type="ECO:0000256" key="1">
    <source>
        <dbReference type="SAM" id="MobiDB-lite"/>
    </source>
</evidence>
<evidence type="ECO:0000313" key="2">
    <source>
        <dbReference type="EMBL" id="EFX63571.1"/>
    </source>
</evidence>
<feature type="region of interest" description="Disordered" evidence="1">
    <location>
        <begin position="140"/>
        <end position="160"/>
    </location>
</feature>
<keyword evidence="3" id="KW-1185">Reference proteome</keyword>